<dbReference type="GO" id="GO:0034045">
    <property type="term" value="C:phagophore assembly site membrane"/>
    <property type="evidence" value="ECO:0007669"/>
    <property type="project" value="UniProtKB-SubCell"/>
</dbReference>
<comment type="subcellular location">
    <subcellularLocation>
        <location evidence="1">Preautophagosomal structure membrane</location>
        <topology evidence="1">Peripheral membrane protein</topology>
    </subcellularLocation>
</comment>
<dbReference type="Proteomes" id="UP000315783">
    <property type="component" value="Unassembled WGS sequence"/>
</dbReference>
<dbReference type="OrthoDB" id="4062651at2759"/>
<keyword evidence="7" id="KW-0418">Kinase</keyword>
<keyword evidence="8" id="KW-1185">Reference proteome</keyword>
<sequence length="627" mass="70345">MDRRNVLFSLVPGNSAATEIVKFDSNRHLVQEGKQVLDLGHYISEATGNGARCIATIGRDGDIAVPPRWSNVSRVHYAFMVGATGHCITFVDMSGNASDQAYDSKGNSQEPRSSSPRQADSSTGLCKIEIRINGFNESKTAVFKILWRYPAAELASALQAWSRAELPRQPKLADTQVWPGREYCTGVRDESVPATDQQIRIGDLDEFKLATEPIARGAFGAVYKACNPSGLVVAVKIQKPRDRLQWQYLDRERKILLKLRHPNIVEHFGDKVDRPRCALFFMSLQNGSLEDLVEKRPRPIEVTNELLAHMAYHDILKGLDYLHSNGLIHRDLKPGNVLYTLKNNRPFFRLADFGITNSECSASTFCGTLEFMAPEVFYHEKQTVAVDMWSLLMTVLRTLDLANYRSRKFHDYPSFLKWVVFTISNHWDFLGGVHELAVIDSRKRATAAQMLVKNFQGDGLTTAKQKVPELRPVKAPNIRDLLKRTLRSEPTIVSAGNHRAPLQAIAPNRPATRKDLCGAKVVPLAQPLCVPAKPAFSAKVPQKRNLFINDNEGRGSKRKVVPVETVTYKHPAAREYSSPPQASLVGRRSRVPDGVRKRKTRKKEWRAGSNADVWFKEVYKIPGAFPA</sequence>
<feature type="region of interest" description="Disordered" evidence="5">
    <location>
        <begin position="575"/>
        <end position="602"/>
    </location>
</feature>
<reference evidence="7 8" key="1">
    <citation type="journal article" date="2019" name="Appl. Microbiol. Biotechnol.">
        <title>Genome sequence of Isaria javanica and comparative genome analysis insights into family S53 peptidase evolution in fungal entomopathogens.</title>
        <authorList>
            <person name="Lin R."/>
            <person name="Zhang X."/>
            <person name="Xin B."/>
            <person name="Zou M."/>
            <person name="Gao Y."/>
            <person name="Qin F."/>
            <person name="Hu Q."/>
            <person name="Xie B."/>
            <person name="Cheng X."/>
        </authorList>
    </citation>
    <scope>NUCLEOTIDE SEQUENCE [LARGE SCALE GENOMIC DNA]</scope>
    <source>
        <strain evidence="7 8">IJ1G</strain>
    </source>
</reference>
<dbReference type="Pfam" id="PF00069">
    <property type="entry name" value="Pkinase"/>
    <property type="match status" value="1"/>
</dbReference>
<dbReference type="GO" id="GO:0005524">
    <property type="term" value="F:ATP binding"/>
    <property type="evidence" value="ECO:0007669"/>
    <property type="project" value="InterPro"/>
</dbReference>
<dbReference type="STRING" id="43265.A0A545VID3"/>
<dbReference type="SMART" id="SM00220">
    <property type="entry name" value="S_TKc"/>
    <property type="match status" value="1"/>
</dbReference>
<evidence type="ECO:0000259" key="6">
    <source>
        <dbReference type="PROSITE" id="PS50011"/>
    </source>
</evidence>
<evidence type="ECO:0000256" key="5">
    <source>
        <dbReference type="SAM" id="MobiDB-lite"/>
    </source>
</evidence>
<dbReference type="PANTHER" id="PTHR24348">
    <property type="entry name" value="SERINE/THREONINE-PROTEIN KINASE UNC-51-RELATED"/>
    <property type="match status" value="1"/>
</dbReference>
<feature type="domain" description="Protein kinase" evidence="6">
    <location>
        <begin position="208"/>
        <end position="492"/>
    </location>
</feature>
<dbReference type="EMBL" id="SPUK01000032">
    <property type="protein sequence ID" value="TQV90196.1"/>
    <property type="molecule type" value="Genomic_DNA"/>
</dbReference>
<accession>A0A545VID3</accession>
<dbReference type="GO" id="GO:0010506">
    <property type="term" value="P:regulation of autophagy"/>
    <property type="evidence" value="ECO:0007669"/>
    <property type="project" value="InterPro"/>
</dbReference>
<dbReference type="GO" id="GO:0004674">
    <property type="term" value="F:protein serine/threonine kinase activity"/>
    <property type="evidence" value="ECO:0007669"/>
    <property type="project" value="InterPro"/>
</dbReference>
<dbReference type="PROSITE" id="PS00108">
    <property type="entry name" value="PROTEIN_KINASE_ST"/>
    <property type="match status" value="1"/>
</dbReference>
<dbReference type="InterPro" id="IPR011009">
    <property type="entry name" value="Kinase-like_dom_sf"/>
</dbReference>
<dbReference type="Gene3D" id="1.10.510.10">
    <property type="entry name" value="Transferase(Phosphotransferase) domain 1"/>
    <property type="match status" value="1"/>
</dbReference>
<dbReference type="GO" id="GO:0006914">
    <property type="term" value="P:autophagy"/>
    <property type="evidence" value="ECO:0007669"/>
    <property type="project" value="UniProtKB-KW"/>
</dbReference>
<dbReference type="InterPro" id="IPR000719">
    <property type="entry name" value="Prot_kinase_dom"/>
</dbReference>
<evidence type="ECO:0000256" key="4">
    <source>
        <dbReference type="ARBA" id="ARBA00030237"/>
    </source>
</evidence>
<feature type="region of interest" description="Disordered" evidence="5">
    <location>
        <begin position="100"/>
        <end position="122"/>
    </location>
</feature>
<keyword evidence="7" id="KW-0808">Transferase</keyword>
<organism evidence="7 8">
    <name type="scientific">Cordyceps javanica</name>
    <dbReference type="NCBI Taxonomy" id="43265"/>
    <lineage>
        <taxon>Eukaryota</taxon>
        <taxon>Fungi</taxon>
        <taxon>Dikarya</taxon>
        <taxon>Ascomycota</taxon>
        <taxon>Pezizomycotina</taxon>
        <taxon>Sordariomycetes</taxon>
        <taxon>Hypocreomycetidae</taxon>
        <taxon>Hypocreales</taxon>
        <taxon>Cordycipitaceae</taxon>
        <taxon>Cordyceps</taxon>
    </lineage>
</organism>
<name>A0A545VID3_9HYPO</name>
<dbReference type="InterPro" id="IPR008271">
    <property type="entry name" value="Ser/Thr_kinase_AS"/>
</dbReference>
<dbReference type="CDD" id="cd00180">
    <property type="entry name" value="PKc"/>
    <property type="match status" value="1"/>
</dbReference>
<dbReference type="PROSITE" id="PS50011">
    <property type="entry name" value="PROTEIN_KINASE_DOM"/>
    <property type="match status" value="1"/>
</dbReference>
<evidence type="ECO:0000256" key="3">
    <source>
        <dbReference type="ARBA" id="ARBA00023006"/>
    </source>
</evidence>
<dbReference type="InterPro" id="IPR045269">
    <property type="entry name" value="Atg1-like"/>
</dbReference>
<gene>
    <name evidence="7" type="ORF">IF1G_11147</name>
</gene>
<dbReference type="AlphaFoldDB" id="A0A545VID3"/>
<evidence type="ECO:0000313" key="7">
    <source>
        <dbReference type="EMBL" id="TQV90196.1"/>
    </source>
</evidence>
<dbReference type="SUPFAM" id="SSF56112">
    <property type="entry name" value="Protein kinase-like (PK-like)"/>
    <property type="match status" value="1"/>
</dbReference>
<keyword evidence="3" id="KW-0072">Autophagy</keyword>
<evidence type="ECO:0000256" key="1">
    <source>
        <dbReference type="ARBA" id="ARBA00004623"/>
    </source>
</evidence>
<evidence type="ECO:0000313" key="8">
    <source>
        <dbReference type="Proteomes" id="UP000315783"/>
    </source>
</evidence>
<proteinExistence type="predicted"/>
<comment type="caution">
    <text evidence="7">The sequence shown here is derived from an EMBL/GenBank/DDBJ whole genome shotgun (WGS) entry which is preliminary data.</text>
</comment>
<evidence type="ECO:0000256" key="2">
    <source>
        <dbReference type="ARBA" id="ARBA00022448"/>
    </source>
</evidence>
<protein>
    <recommendedName>
        <fullName evidence="4">Autophagy-related protein 1</fullName>
    </recommendedName>
</protein>
<keyword evidence="2" id="KW-0813">Transport</keyword>